<protein>
    <submittedName>
        <fullName evidence="5">Methanogenic corrinoid protein MtaC</fullName>
    </submittedName>
</protein>
<dbReference type="EMBL" id="MRZU01000003">
    <property type="protein sequence ID" value="OUJ19096.1"/>
    <property type="molecule type" value="Genomic_DNA"/>
</dbReference>
<dbReference type="PROSITE" id="PS51332">
    <property type="entry name" value="B12_BINDING"/>
    <property type="match status" value="1"/>
</dbReference>
<dbReference type="SUPFAM" id="SSF52242">
    <property type="entry name" value="Cobalamin (vitamin B12)-binding domain"/>
    <property type="match status" value="1"/>
</dbReference>
<dbReference type="Gene3D" id="3.40.50.280">
    <property type="entry name" value="Cobalamin-binding domain"/>
    <property type="match status" value="1"/>
</dbReference>
<organism evidence="5 6">
    <name type="scientific">Methanonatronarchaeum thermophilum</name>
    <dbReference type="NCBI Taxonomy" id="1927129"/>
    <lineage>
        <taxon>Archaea</taxon>
        <taxon>Methanobacteriati</taxon>
        <taxon>Methanobacteriota</taxon>
        <taxon>Methanonatronarchaeia</taxon>
        <taxon>Methanonatronarchaeales</taxon>
        <taxon>Methanonatronarchaeaceae</taxon>
        <taxon>Methanonatronarchaeum</taxon>
    </lineage>
</organism>
<dbReference type="PANTHER" id="PTHR45833:SF1">
    <property type="entry name" value="METHIONINE SYNTHASE"/>
    <property type="match status" value="1"/>
</dbReference>
<dbReference type="RefSeq" id="WP_086637137.1">
    <property type="nucleotide sequence ID" value="NZ_MRZU01000003.1"/>
</dbReference>
<dbReference type="GO" id="GO:0046653">
    <property type="term" value="P:tetrahydrofolate metabolic process"/>
    <property type="evidence" value="ECO:0007669"/>
    <property type="project" value="TreeGrafter"/>
</dbReference>
<dbReference type="InterPro" id="IPR036724">
    <property type="entry name" value="Cobalamin-bd_sf"/>
</dbReference>
<dbReference type="Pfam" id="PF02310">
    <property type="entry name" value="B12-binding"/>
    <property type="match status" value="1"/>
</dbReference>
<dbReference type="InterPro" id="IPR050554">
    <property type="entry name" value="Met_Synthase/Corrinoid"/>
</dbReference>
<evidence type="ECO:0000259" key="4">
    <source>
        <dbReference type="PROSITE" id="PS51337"/>
    </source>
</evidence>
<dbReference type="SMART" id="SM01018">
    <property type="entry name" value="B12-binding_2"/>
    <property type="match status" value="1"/>
</dbReference>
<dbReference type="GO" id="GO:0005829">
    <property type="term" value="C:cytosol"/>
    <property type="evidence" value="ECO:0007669"/>
    <property type="project" value="TreeGrafter"/>
</dbReference>
<dbReference type="PANTHER" id="PTHR45833">
    <property type="entry name" value="METHIONINE SYNTHASE"/>
    <property type="match status" value="1"/>
</dbReference>
<evidence type="ECO:0000259" key="3">
    <source>
        <dbReference type="PROSITE" id="PS51332"/>
    </source>
</evidence>
<dbReference type="PROSITE" id="PS51337">
    <property type="entry name" value="B12_BINDING_NTER"/>
    <property type="match status" value="1"/>
</dbReference>
<sequence length="262" mass="28875">MLDISGISYDNIFNRYDIVAEKEVTPEELFEEMAPKEEPWRTITQKLVFLEEVTDEVEEALNEYDPEDVINKGLIPGMDINGELYARGIYYLPQLIIAGDAMGKGIELCEEAMREAGQERKAKGKVLMHVAEGDPHDIGKDIAAAMLKAQGYEVIDMGRDVPVEDVVDAVKKENPDVLTGTALMTTTQTAFPRVAKRLQEEGLDVAFIGAGGAVNQSFVHSFPMGIFADEAADGPSICEAVKEGKTWEEIREEYDEIVPSAA</sequence>
<dbReference type="GO" id="GO:0046872">
    <property type="term" value="F:metal ion binding"/>
    <property type="evidence" value="ECO:0007669"/>
    <property type="project" value="UniProtKB-KW"/>
</dbReference>
<dbReference type="InterPro" id="IPR003759">
    <property type="entry name" value="Cbl-bd_cap"/>
</dbReference>
<proteinExistence type="predicted"/>
<dbReference type="SUPFAM" id="SSF47644">
    <property type="entry name" value="Methionine synthase domain"/>
    <property type="match status" value="1"/>
</dbReference>
<dbReference type="OrthoDB" id="134276at2157"/>
<accession>A0A1Y3GI66</accession>
<feature type="domain" description="B12-binding N-terminal" evidence="4">
    <location>
        <begin position="25"/>
        <end position="121"/>
    </location>
</feature>
<reference evidence="5 6" key="1">
    <citation type="submission" date="2016-12" db="EMBL/GenBank/DDBJ databases">
        <title>Discovery of methanogenic haloarchaea.</title>
        <authorList>
            <person name="Sorokin D.Y."/>
            <person name="Makarova K.S."/>
            <person name="Abbas B."/>
            <person name="Ferrer M."/>
            <person name="Golyshin P.N."/>
        </authorList>
    </citation>
    <scope>NUCLEOTIDE SEQUENCE [LARGE SCALE GENOMIC DNA]</scope>
    <source>
        <strain evidence="5">AMET1</strain>
    </source>
</reference>
<dbReference type="GO" id="GO:0031419">
    <property type="term" value="F:cobalamin binding"/>
    <property type="evidence" value="ECO:0007669"/>
    <property type="project" value="InterPro"/>
</dbReference>
<dbReference type="AlphaFoldDB" id="A0A1Y3GI66"/>
<dbReference type="GO" id="GO:0008705">
    <property type="term" value="F:methionine synthase activity"/>
    <property type="evidence" value="ECO:0007669"/>
    <property type="project" value="TreeGrafter"/>
</dbReference>
<keyword evidence="2" id="KW-0170">Cobalt</keyword>
<dbReference type="Gene3D" id="1.10.1240.10">
    <property type="entry name" value="Methionine synthase domain"/>
    <property type="match status" value="1"/>
</dbReference>
<evidence type="ECO:0000256" key="2">
    <source>
        <dbReference type="ARBA" id="ARBA00023285"/>
    </source>
</evidence>
<dbReference type="InterPro" id="IPR036594">
    <property type="entry name" value="Meth_synthase_dom"/>
</dbReference>
<gene>
    <name evidence="5" type="ORF">AMET1_0748</name>
</gene>
<evidence type="ECO:0000256" key="1">
    <source>
        <dbReference type="ARBA" id="ARBA00022723"/>
    </source>
</evidence>
<feature type="domain" description="B12-binding" evidence="3">
    <location>
        <begin position="123"/>
        <end position="261"/>
    </location>
</feature>
<dbReference type="Pfam" id="PF02607">
    <property type="entry name" value="B12-binding_2"/>
    <property type="match status" value="1"/>
</dbReference>
<name>A0A1Y3GI66_9EURY</name>
<dbReference type="Proteomes" id="UP000195137">
    <property type="component" value="Unassembled WGS sequence"/>
</dbReference>
<keyword evidence="1" id="KW-0479">Metal-binding</keyword>
<evidence type="ECO:0000313" key="6">
    <source>
        <dbReference type="Proteomes" id="UP000195137"/>
    </source>
</evidence>
<dbReference type="GO" id="GO:0050667">
    <property type="term" value="P:homocysteine metabolic process"/>
    <property type="evidence" value="ECO:0007669"/>
    <property type="project" value="TreeGrafter"/>
</dbReference>
<keyword evidence="6" id="KW-1185">Reference proteome</keyword>
<dbReference type="InterPro" id="IPR006158">
    <property type="entry name" value="Cobalamin-bd"/>
</dbReference>
<comment type="caution">
    <text evidence="5">The sequence shown here is derived from an EMBL/GenBank/DDBJ whole genome shotgun (WGS) entry which is preliminary data.</text>
</comment>
<evidence type="ECO:0000313" key="5">
    <source>
        <dbReference type="EMBL" id="OUJ19096.1"/>
    </source>
</evidence>